<feature type="domain" description="RRM" evidence="4">
    <location>
        <begin position="145"/>
        <end position="231"/>
    </location>
</feature>
<accession>A0A1J3JMK3</accession>
<dbReference type="Gene3D" id="3.30.70.330">
    <property type="match status" value="1"/>
</dbReference>
<gene>
    <name evidence="5" type="ORF">MP_TR25260_c0_g1_i1_g.73570</name>
</gene>
<dbReference type="PROSITE" id="PS50102">
    <property type="entry name" value="RRM"/>
    <property type="match status" value="1"/>
</dbReference>
<dbReference type="CDD" id="cd21618">
    <property type="entry name" value="RRM_AtNSRA_like"/>
    <property type="match status" value="1"/>
</dbReference>
<feature type="region of interest" description="Disordered" evidence="3">
    <location>
        <begin position="1"/>
        <end position="50"/>
    </location>
</feature>
<evidence type="ECO:0000256" key="1">
    <source>
        <dbReference type="ARBA" id="ARBA00022884"/>
    </source>
</evidence>
<dbReference type="SMART" id="SM00360">
    <property type="entry name" value="RRM"/>
    <property type="match status" value="1"/>
</dbReference>
<evidence type="ECO:0000313" key="5">
    <source>
        <dbReference type="EMBL" id="JAU93679.1"/>
    </source>
</evidence>
<dbReference type="GO" id="GO:0003723">
    <property type="term" value="F:RNA binding"/>
    <property type="evidence" value="ECO:0007669"/>
    <property type="project" value="UniProtKB-UniRule"/>
</dbReference>
<dbReference type="PANTHER" id="PTHR10501">
    <property type="entry name" value="U1 SMALL NUCLEAR RIBONUCLEOPROTEIN A/U2 SMALL NUCLEAR RIBONUCLEOPROTEIN B"/>
    <property type="match status" value="1"/>
</dbReference>
<evidence type="ECO:0000256" key="2">
    <source>
        <dbReference type="PROSITE-ProRule" id="PRU00176"/>
    </source>
</evidence>
<protein>
    <recommendedName>
        <fullName evidence="4">RRM domain-containing protein</fullName>
    </recommendedName>
</protein>
<dbReference type="InterPro" id="IPR000504">
    <property type="entry name" value="RRM_dom"/>
</dbReference>
<dbReference type="EMBL" id="GEVM01012259">
    <property type="protein sequence ID" value="JAU93679.1"/>
    <property type="molecule type" value="Transcribed_RNA"/>
</dbReference>
<name>A0A1J3JMK3_NOCCA</name>
<feature type="compositionally biased region" description="Polar residues" evidence="3">
    <location>
        <begin position="1"/>
        <end position="21"/>
    </location>
</feature>
<dbReference type="Pfam" id="PF00076">
    <property type="entry name" value="RRM_1"/>
    <property type="match status" value="1"/>
</dbReference>
<feature type="compositionally biased region" description="Basic and acidic residues" evidence="3">
    <location>
        <begin position="30"/>
        <end position="50"/>
    </location>
</feature>
<dbReference type="InterPro" id="IPR035979">
    <property type="entry name" value="RBD_domain_sf"/>
</dbReference>
<reference evidence="5" key="1">
    <citation type="submission" date="2016-07" db="EMBL/GenBank/DDBJ databases">
        <title>De novo transcriptome assembly of four accessions of the metal hyperaccumulator plant Noccaea caerulescens.</title>
        <authorList>
            <person name="Blande D."/>
            <person name="Halimaa P."/>
            <person name="Tervahauta A.I."/>
            <person name="Aarts M.G."/>
            <person name="Karenlampi S.O."/>
        </authorList>
    </citation>
    <scope>NUCLEOTIDE SEQUENCE</scope>
</reference>
<dbReference type="AlphaFoldDB" id="A0A1J3JMK3"/>
<sequence>MADGYWNQQRHYQPPMSSTPHGGTPKRHRSDLGNDMHSYMSRDEERSIPHSVKDTRTIGSAYDLYLQSVQTPSVPSEEVGPFNGVGMGRPGGKNMMVPSELVNGRGGGVVPPDYGPQGRAMGFGQQDLVGRPSGELLRLPPDASNTLYVEGLPSNCSRREVAHIFRPFVGYREVRLVNKDSKHRNGDPIVLCFVDFTNPACAATALSTLQGYRMDENEPDSKILRLQFSRNPGSRPSGQRGRR</sequence>
<evidence type="ECO:0000256" key="3">
    <source>
        <dbReference type="SAM" id="MobiDB-lite"/>
    </source>
</evidence>
<evidence type="ECO:0000259" key="4">
    <source>
        <dbReference type="PROSITE" id="PS50102"/>
    </source>
</evidence>
<dbReference type="SUPFAM" id="SSF54928">
    <property type="entry name" value="RNA-binding domain, RBD"/>
    <property type="match status" value="1"/>
</dbReference>
<keyword evidence="1 2" id="KW-0694">RNA-binding</keyword>
<dbReference type="InterPro" id="IPR012677">
    <property type="entry name" value="Nucleotide-bd_a/b_plait_sf"/>
</dbReference>
<organism evidence="5">
    <name type="scientific">Noccaea caerulescens</name>
    <name type="common">Alpine penny-cress</name>
    <name type="synonym">Thlaspi caerulescens</name>
    <dbReference type="NCBI Taxonomy" id="107243"/>
    <lineage>
        <taxon>Eukaryota</taxon>
        <taxon>Viridiplantae</taxon>
        <taxon>Streptophyta</taxon>
        <taxon>Embryophyta</taxon>
        <taxon>Tracheophyta</taxon>
        <taxon>Spermatophyta</taxon>
        <taxon>Magnoliopsida</taxon>
        <taxon>eudicotyledons</taxon>
        <taxon>Gunneridae</taxon>
        <taxon>Pentapetalae</taxon>
        <taxon>rosids</taxon>
        <taxon>malvids</taxon>
        <taxon>Brassicales</taxon>
        <taxon>Brassicaceae</taxon>
        <taxon>Coluteocarpeae</taxon>
        <taxon>Noccaea</taxon>
    </lineage>
</organism>
<proteinExistence type="predicted"/>